<dbReference type="SUPFAM" id="SSF54001">
    <property type="entry name" value="Cysteine proteinases"/>
    <property type="match status" value="1"/>
</dbReference>
<evidence type="ECO:0000256" key="5">
    <source>
        <dbReference type="SAM" id="MobiDB-lite"/>
    </source>
</evidence>
<dbReference type="RefSeq" id="WP_341413867.1">
    <property type="nucleotide sequence ID" value="NZ_JBBPCC010000001.1"/>
</dbReference>
<evidence type="ECO:0000256" key="3">
    <source>
        <dbReference type="ARBA" id="ARBA00022801"/>
    </source>
</evidence>
<reference evidence="8 9" key="1">
    <citation type="submission" date="2024-04" db="EMBL/GenBank/DDBJ databases">
        <title>draft genome sequnece of Paenibacillus filicis.</title>
        <authorList>
            <person name="Kim D.-U."/>
        </authorList>
    </citation>
    <scope>NUCLEOTIDE SEQUENCE [LARGE SCALE GENOMIC DNA]</scope>
    <source>
        <strain evidence="8 9">KACC14197</strain>
    </source>
</reference>
<keyword evidence="2" id="KW-0645">Protease</keyword>
<feature type="chain" id="PRO_5045373758" evidence="6">
    <location>
        <begin position="23"/>
        <end position="375"/>
    </location>
</feature>
<feature type="signal peptide" evidence="6">
    <location>
        <begin position="1"/>
        <end position="22"/>
    </location>
</feature>
<evidence type="ECO:0000256" key="2">
    <source>
        <dbReference type="ARBA" id="ARBA00022670"/>
    </source>
</evidence>
<dbReference type="SUPFAM" id="SSF55383">
    <property type="entry name" value="Copper amine oxidase, domain N"/>
    <property type="match status" value="1"/>
</dbReference>
<evidence type="ECO:0000313" key="8">
    <source>
        <dbReference type="EMBL" id="MEK8126823.1"/>
    </source>
</evidence>
<dbReference type="InterPro" id="IPR012854">
    <property type="entry name" value="Cu_amine_oxidase-like_N"/>
</dbReference>
<dbReference type="PROSITE" id="PS51257">
    <property type="entry name" value="PROKAR_LIPOPROTEIN"/>
    <property type="match status" value="1"/>
</dbReference>
<evidence type="ECO:0000256" key="6">
    <source>
        <dbReference type="SAM" id="SignalP"/>
    </source>
</evidence>
<keyword evidence="6" id="KW-0732">Signal</keyword>
<sequence>MKRYSKRLAGSVLALSVMIASGCGQLSKEQNQARQLDIPNREQQNADRQLSEQWNGKTTPAGEGGSIRIQGQSEQATIPFKTVNGVDYVVGPEFATIVGYRFKWDEGAGIFKFGDNDAVFELKPGNMKAMRENQSVELAEAPILHNSQVHIPVSAFAFLLSDEISYQLQGKNMIVNASGVGVTGTIDGPDEPNTGSELDFEEDPNDPYKGPTSTEGKVAPTLGLSRWSGGIWPFGEAVPVLKAVDQNALINQAKRYIGVKYDFGANPYPQSGKFDCSTFTQYVFDKYGVNLPRTARSQANQGTSVSRKSLRKGDLMFYYVPGRFKSNKVVGHVGIYMGGNNMIHASPEPKDGVQITSINKAYWKQTYLKAKRVAD</sequence>
<keyword evidence="9" id="KW-1185">Reference proteome</keyword>
<keyword evidence="4" id="KW-0788">Thiol protease</keyword>
<dbReference type="Pfam" id="PF00877">
    <property type="entry name" value="NLPC_P60"/>
    <property type="match status" value="1"/>
</dbReference>
<organism evidence="8 9">
    <name type="scientific">Paenibacillus filicis</name>
    <dbReference type="NCBI Taxonomy" id="669464"/>
    <lineage>
        <taxon>Bacteria</taxon>
        <taxon>Bacillati</taxon>
        <taxon>Bacillota</taxon>
        <taxon>Bacilli</taxon>
        <taxon>Bacillales</taxon>
        <taxon>Paenibacillaceae</taxon>
        <taxon>Paenibacillus</taxon>
    </lineage>
</organism>
<gene>
    <name evidence="8" type="ORF">WMW72_02770</name>
</gene>
<feature type="region of interest" description="Disordered" evidence="5">
    <location>
        <begin position="185"/>
        <end position="216"/>
    </location>
</feature>
<dbReference type="InterPro" id="IPR051202">
    <property type="entry name" value="Peptidase_C40"/>
</dbReference>
<feature type="domain" description="NlpC/P60" evidence="7">
    <location>
        <begin position="243"/>
        <end position="374"/>
    </location>
</feature>
<accession>A0ABU9DGD8</accession>
<dbReference type="InterPro" id="IPR036582">
    <property type="entry name" value="Mao_N_sf"/>
</dbReference>
<dbReference type="Pfam" id="PF07833">
    <property type="entry name" value="Cu_amine_oxidN1"/>
    <property type="match status" value="1"/>
</dbReference>
<evidence type="ECO:0000256" key="1">
    <source>
        <dbReference type="ARBA" id="ARBA00007074"/>
    </source>
</evidence>
<dbReference type="PROSITE" id="PS51935">
    <property type="entry name" value="NLPC_P60"/>
    <property type="match status" value="1"/>
</dbReference>
<keyword evidence="3" id="KW-0378">Hydrolase</keyword>
<feature type="region of interest" description="Disordered" evidence="5">
    <location>
        <begin position="41"/>
        <end position="69"/>
    </location>
</feature>
<dbReference type="Proteomes" id="UP001469365">
    <property type="component" value="Unassembled WGS sequence"/>
</dbReference>
<name>A0ABU9DGD8_9BACL</name>
<dbReference type="EMBL" id="JBBPCC010000001">
    <property type="protein sequence ID" value="MEK8126823.1"/>
    <property type="molecule type" value="Genomic_DNA"/>
</dbReference>
<dbReference type="Gene3D" id="3.90.1720.10">
    <property type="entry name" value="endopeptidase domain like (from Nostoc punctiforme)"/>
    <property type="match status" value="1"/>
</dbReference>
<protein>
    <submittedName>
        <fullName evidence="8">C40 family peptidase</fullName>
    </submittedName>
</protein>
<dbReference type="PANTHER" id="PTHR47053">
    <property type="entry name" value="MUREIN DD-ENDOPEPTIDASE MEPH-RELATED"/>
    <property type="match status" value="1"/>
</dbReference>
<feature type="compositionally biased region" description="Polar residues" evidence="5">
    <location>
        <begin position="41"/>
        <end position="58"/>
    </location>
</feature>
<comment type="similarity">
    <text evidence="1">Belongs to the peptidase C40 family.</text>
</comment>
<evidence type="ECO:0000313" key="9">
    <source>
        <dbReference type="Proteomes" id="UP001469365"/>
    </source>
</evidence>
<evidence type="ECO:0000259" key="7">
    <source>
        <dbReference type="PROSITE" id="PS51935"/>
    </source>
</evidence>
<dbReference type="PANTHER" id="PTHR47053:SF1">
    <property type="entry name" value="MUREIN DD-ENDOPEPTIDASE MEPH-RELATED"/>
    <property type="match status" value="1"/>
</dbReference>
<dbReference type="InterPro" id="IPR000064">
    <property type="entry name" value="NLP_P60_dom"/>
</dbReference>
<proteinExistence type="inferred from homology"/>
<evidence type="ECO:0000256" key="4">
    <source>
        <dbReference type="ARBA" id="ARBA00022807"/>
    </source>
</evidence>
<dbReference type="InterPro" id="IPR038765">
    <property type="entry name" value="Papain-like_cys_pep_sf"/>
</dbReference>
<comment type="caution">
    <text evidence="8">The sequence shown here is derived from an EMBL/GenBank/DDBJ whole genome shotgun (WGS) entry which is preliminary data.</text>
</comment>